<comment type="similarity">
    <text evidence="8">Belongs to the nanos family.</text>
</comment>
<keyword evidence="2" id="KW-0963">Cytoplasm</keyword>
<dbReference type="GO" id="GO:0060293">
    <property type="term" value="C:germ plasm"/>
    <property type="evidence" value="ECO:0007669"/>
    <property type="project" value="UniProtKB-ARBA"/>
</dbReference>
<dbReference type="InterPro" id="IPR008705">
    <property type="entry name" value="Nanos/Xcar2"/>
</dbReference>
<dbReference type="GO" id="GO:0003723">
    <property type="term" value="F:RNA binding"/>
    <property type="evidence" value="ECO:0007669"/>
    <property type="project" value="UniProtKB-UniRule"/>
</dbReference>
<sequence length="258" mass="28233">MGCMIRGRFDHFMEPDKKYFQPWSDYLGLADKIREILSCNSTAGSSTEFFAGSSTEFTTEFTTGSSTEFFAGSSTEFLTGSSTESCTGSSLSTPEASSSHHCDDLSKVRFNAANHSDLTANCAPNLNPVSVPTGFLAYQLPTSFRCDLDPDDTAAPDPAAVKPRPKDRKKARFKTAESPAMPPVSPERMFCSFCKHNGESELVYGSHWLKNHAGEVLCPYLRQYVCPLCGATGTKAHTKRFCPKVDSAYSSVYAKSKR</sequence>
<dbReference type="GO" id="GO:0008270">
    <property type="term" value="F:zinc ion binding"/>
    <property type="evidence" value="ECO:0007669"/>
    <property type="project" value="UniProtKB-KW"/>
</dbReference>
<evidence type="ECO:0000256" key="1">
    <source>
        <dbReference type="ARBA" id="ARBA00004556"/>
    </source>
</evidence>
<dbReference type="FunFam" id="4.10.60.30:FF:000001">
    <property type="entry name" value="nanos homolog 3"/>
    <property type="match status" value="1"/>
</dbReference>
<evidence type="ECO:0000256" key="2">
    <source>
        <dbReference type="ARBA" id="ARBA00022490"/>
    </source>
</evidence>
<dbReference type="AlphaFoldDB" id="A0A6P7IFL6"/>
<feature type="region of interest" description="Disordered" evidence="9">
    <location>
        <begin position="154"/>
        <end position="181"/>
    </location>
</feature>
<dbReference type="Proteomes" id="UP000515145">
    <property type="component" value="Chromosome 1"/>
</dbReference>
<keyword evidence="7 8" id="KW-0694">RNA-binding</keyword>
<evidence type="ECO:0000313" key="12">
    <source>
        <dbReference type="RefSeq" id="XP_028264378.1"/>
    </source>
</evidence>
<dbReference type="Pfam" id="PF05741">
    <property type="entry name" value="zf-nanos"/>
    <property type="match status" value="1"/>
</dbReference>
<dbReference type="InterPro" id="IPR038129">
    <property type="entry name" value="Nanos_sf"/>
</dbReference>
<dbReference type="PROSITE" id="PS51522">
    <property type="entry name" value="ZF_NANOS"/>
    <property type="match status" value="1"/>
</dbReference>
<keyword evidence="11" id="KW-1185">Reference proteome</keyword>
<proteinExistence type="inferred from homology"/>
<dbReference type="OrthoDB" id="5864971at2759"/>
<keyword evidence="3" id="KW-0479">Metal-binding</keyword>
<feature type="domain" description="Nanos-type" evidence="10">
    <location>
        <begin position="190"/>
        <end position="244"/>
    </location>
</feature>
<evidence type="ECO:0000256" key="3">
    <source>
        <dbReference type="ARBA" id="ARBA00022723"/>
    </source>
</evidence>
<evidence type="ECO:0000256" key="6">
    <source>
        <dbReference type="ARBA" id="ARBA00022845"/>
    </source>
</evidence>
<evidence type="ECO:0000256" key="7">
    <source>
        <dbReference type="ARBA" id="ARBA00022884"/>
    </source>
</evidence>
<dbReference type="InParanoid" id="A0A6P7IFL6"/>
<dbReference type="GO" id="GO:0048471">
    <property type="term" value="C:perinuclear region of cytoplasm"/>
    <property type="evidence" value="ECO:0007669"/>
    <property type="project" value="UniProtKB-SubCell"/>
</dbReference>
<dbReference type="RefSeq" id="XP_028264378.1">
    <property type="nucleotide sequence ID" value="XM_028408577.1"/>
</dbReference>
<dbReference type="GeneID" id="114437718"/>
<dbReference type="GO" id="GO:0006417">
    <property type="term" value="P:regulation of translation"/>
    <property type="evidence" value="ECO:0007669"/>
    <property type="project" value="UniProtKB-UniRule"/>
</dbReference>
<keyword evidence="4 8" id="KW-0863">Zinc-finger</keyword>
<dbReference type="CTD" id="342977"/>
<organism evidence="11 12">
    <name type="scientific">Parambassis ranga</name>
    <name type="common">Indian glassy fish</name>
    <dbReference type="NCBI Taxonomy" id="210632"/>
    <lineage>
        <taxon>Eukaryota</taxon>
        <taxon>Metazoa</taxon>
        <taxon>Chordata</taxon>
        <taxon>Craniata</taxon>
        <taxon>Vertebrata</taxon>
        <taxon>Euteleostomi</taxon>
        <taxon>Actinopterygii</taxon>
        <taxon>Neopterygii</taxon>
        <taxon>Teleostei</taxon>
        <taxon>Neoteleostei</taxon>
        <taxon>Acanthomorphata</taxon>
        <taxon>Ovalentaria</taxon>
        <taxon>Ambassidae</taxon>
        <taxon>Parambassis</taxon>
    </lineage>
</organism>
<dbReference type="InterPro" id="IPR024161">
    <property type="entry name" value="Znf_nanos-typ"/>
</dbReference>
<reference evidence="12" key="1">
    <citation type="submission" date="2025-08" db="UniProtKB">
        <authorList>
            <consortium name="RefSeq"/>
        </authorList>
    </citation>
    <scope>IDENTIFICATION</scope>
</reference>
<evidence type="ECO:0000259" key="10">
    <source>
        <dbReference type="PROSITE" id="PS51522"/>
    </source>
</evidence>
<evidence type="ECO:0000256" key="9">
    <source>
        <dbReference type="SAM" id="MobiDB-lite"/>
    </source>
</evidence>
<comment type="subcellular location">
    <subcellularLocation>
        <location evidence="1">Cytoplasm</location>
        <location evidence="1">Perinuclear region</location>
    </subcellularLocation>
</comment>
<evidence type="ECO:0000256" key="5">
    <source>
        <dbReference type="ARBA" id="ARBA00022833"/>
    </source>
</evidence>
<accession>A0A6P7IFL6</accession>
<evidence type="ECO:0000313" key="11">
    <source>
        <dbReference type="Proteomes" id="UP000515145"/>
    </source>
</evidence>
<feature type="compositionally biased region" description="Basic residues" evidence="9">
    <location>
        <begin position="163"/>
        <end position="173"/>
    </location>
</feature>
<evidence type="ECO:0000256" key="8">
    <source>
        <dbReference type="PROSITE-ProRule" id="PRU00855"/>
    </source>
</evidence>
<dbReference type="Gene3D" id="4.10.60.30">
    <property type="entry name" value="Nanos, RNA-binding domain"/>
    <property type="match status" value="1"/>
</dbReference>
<name>A0A6P7IFL6_9TELE</name>
<dbReference type="PANTHER" id="PTHR12887">
    <property type="entry name" value="NANOS PROTEIN"/>
    <property type="match status" value="1"/>
</dbReference>
<protein>
    <submittedName>
        <fullName evidence="12">Nanos homolog 3</fullName>
    </submittedName>
</protein>
<keyword evidence="6 8" id="KW-0810">Translation regulation</keyword>
<keyword evidence="5" id="KW-0862">Zinc</keyword>
<gene>
    <name evidence="12" type="primary">nanos3</name>
</gene>
<evidence type="ECO:0000256" key="4">
    <source>
        <dbReference type="ARBA" id="ARBA00022771"/>
    </source>
</evidence>